<proteinExistence type="predicted"/>
<accession>A0A098GEJ0</accession>
<dbReference type="AlphaFoldDB" id="A0A098GEJ0"/>
<dbReference type="Proteomes" id="UP000182998">
    <property type="component" value="Unassembled WGS sequence"/>
</dbReference>
<name>A0A098GEJ0_LEGMI</name>
<dbReference type="RefSeq" id="WP_052679484.1">
    <property type="nucleotide sequence ID" value="NZ_CP020614.1"/>
</dbReference>
<protein>
    <recommendedName>
        <fullName evidence="5">Phasin domain-containing protein</fullName>
    </recommendedName>
</protein>
<dbReference type="STRING" id="451.B6N58_07650"/>
<evidence type="ECO:0000313" key="4">
    <source>
        <dbReference type="Proteomes" id="UP000182998"/>
    </source>
</evidence>
<reference evidence="2 4" key="3">
    <citation type="submission" date="2016-10" db="EMBL/GenBank/DDBJ databases">
        <authorList>
            <person name="Varghese N."/>
            <person name="Submissions S."/>
        </authorList>
    </citation>
    <scope>NUCLEOTIDE SEQUENCE [LARGE SCALE GENOMIC DNA]</scope>
    <source>
        <strain evidence="2 4">ATCC 33218</strain>
    </source>
</reference>
<dbReference type="OrthoDB" id="5654259at2"/>
<evidence type="ECO:0000313" key="3">
    <source>
        <dbReference type="Proteomes" id="UP000032414"/>
    </source>
</evidence>
<dbReference type="PATRIC" id="fig|451.8.peg.2045"/>
<dbReference type="HOGENOM" id="CLU_160067_0_0_6"/>
<sequence length="129" mass="15080">MQPNALTPMKNLFNRVKNPVPELMELNMRTLRNLSYLNPNEWANIKHPQDILDKSMKMFVDNGHKMLDYFQHAAEIFERNWFLSSDEAMKNINEGMNRAQAAMDQMMKKGPNLTFTNNKMNSSKKKASK</sequence>
<organism evidence="1 3">
    <name type="scientific">Legionella micdadei</name>
    <name type="common">Tatlockia micdadei</name>
    <dbReference type="NCBI Taxonomy" id="451"/>
    <lineage>
        <taxon>Bacteria</taxon>
        <taxon>Pseudomonadati</taxon>
        <taxon>Pseudomonadota</taxon>
        <taxon>Gammaproteobacteria</taxon>
        <taxon>Legionellales</taxon>
        <taxon>Legionellaceae</taxon>
        <taxon>Legionella</taxon>
    </lineage>
</organism>
<evidence type="ECO:0000313" key="1">
    <source>
        <dbReference type="EMBL" id="CEG60889.1"/>
    </source>
</evidence>
<evidence type="ECO:0000313" key="2">
    <source>
        <dbReference type="EMBL" id="SCY16296.1"/>
    </source>
</evidence>
<dbReference type="KEGG" id="tmc:LMI_1589"/>
<evidence type="ECO:0008006" key="5">
    <source>
        <dbReference type="Google" id="ProtNLM"/>
    </source>
</evidence>
<dbReference type="Proteomes" id="UP000032414">
    <property type="component" value="Chromosome I"/>
</dbReference>
<gene>
    <name evidence="1" type="ORF">LMI_1589</name>
    <name evidence="2" type="ORF">SAMN02982997_01006</name>
</gene>
<keyword evidence="4" id="KW-1185">Reference proteome</keyword>
<reference evidence="3" key="1">
    <citation type="submission" date="2014-09" db="EMBL/GenBank/DDBJ databases">
        <authorList>
            <person name="Gomez-Valero L."/>
        </authorList>
    </citation>
    <scope>NUCLEOTIDE SEQUENCE [LARGE SCALE GENOMIC DNA]</scope>
    <source>
        <strain evidence="3">ATCC33218</strain>
    </source>
</reference>
<dbReference type="EMBL" id="LN614830">
    <property type="protein sequence ID" value="CEG60889.1"/>
    <property type="molecule type" value="Genomic_DNA"/>
</dbReference>
<reference evidence="1" key="2">
    <citation type="submission" date="2014-09" db="EMBL/GenBank/DDBJ databases">
        <authorList>
            <person name="GOMEZ-VALERO Laura"/>
        </authorList>
    </citation>
    <scope>NUCLEOTIDE SEQUENCE</scope>
    <source>
        <strain evidence="1">ATCC33218</strain>
    </source>
</reference>
<dbReference type="EMBL" id="FMVN01000004">
    <property type="protein sequence ID" value="SCY16296.1"/>
    <property type="molecule type" value="Genomic_DNA"/>
</dbReference>